<dbReference type="Gene3D" id="3.40.50.300">
    <property type="entry name" value="P-loop containing nucleotide triphosphate hydrolases"/>
    <property type="match status" value="1"/>
</dbReference>
<dbReference type="InterPro" id="IPR027417">
    <property type="entry name" value="P-loop_NTPase"/>
</dbReference>
<dbReference type="EMBL" id="AB354124">
    <property type="protein sequence ID" value="BAG06946.1"/>
    <property type="molecule type" value="Genomic_DNA"/>
</dbReference>
<accession>B0M1D2</accession>
<dbReference type="SUPFAM" id="SSF52540">
    <property type="entry name" value="P-loop containing nucleoside triphosphate hydrolases"/>
    <property type="match status" value="1"/>
</dbReference>
<dbReference type="GO" id="GO:0003724">
    <property type="term" value="F:RNA helicase activity"/>
    <property type="evidence" value="ECO:0007669"/>
    <property type="project" value="InterPro"/>
</dbReference>
<protein>
    <recommendedName>
        <fullName evidence="1">Helicase superfamily 3 single-stranded DNA/RNA virus domain-containing protein</fullName>
    </recommendedName>
</protein>
<evidence type="ECO:0000259" key="1">
    <source>
        <dbReference type="Pfam" id="PF00910"/>
    </source>
</evidence>
<organism evidence="2">
    <name type="scientific">Onion yellows phytoplasma OY-W</name>
    <dbReference type="NCBI Taxonomy" id="428984"/>
    <lineage>
        <taxon>Bacteria</taxon>
        <taxon>Bacillati</taxon>
        <taxon>Mycoplasmatota</taxon>
        <taxon>Mollicutes</taxon>
        <taxon>Acholeplasmatales</taxon>
        <taxon>Acholeplasmataceae</taxon>
        <taxon>Candidatus Phytoplasma</taxon>
        <taxon>16SrI (Aster yellows group)</taxon>
    </lineage>
</organism>
<proteinExistence type="predicted"/>
<reference evidence="2" key="1">
    <citation type="journal article" date="2008" name="DNA Cell Biol.">
        <title>Heterogeneic dynamics of the structures of multiple gene clusters in two pathogenetically different lines originating from the same phytoplasma.</title>
        <authorList>
            <person name="Arashida R."/>
            <person name="Kakizawa S."/>
            <person name="Hoshi A."/>
            <person name="Ishii Y."/>
            <person name="Jung H."/>
            <person name="Kagiwada S."/>
            <person name="Yamaji Y."/>
            <person name="Oshima K."/>
            <person name="Namba S."/>
        </authorList>
    </citation>
    <scope>NUCLEOTIDE SEQUENCE</scope>
    <source>
        <strain evidence="2">OY-W</strain>
    </source>
</reference>
<evidence type="ECO:0000313" key="2">
    <source>
        <dbReference type="EMBL" id="BAG06946.1"/>
    </source>
</evidence>
<sequence length="180" mass="20984">MDCIFITGPSGVGKSVLSKKIAKNKGYSAYISSISKDILDNYKGQECIILDNIRSYSIDLSDLIVILDNNATHSNIKSRCKHKLFSCELMIINTIKSIDDLFENENEKIYNRLKRRCKFHIKIDSKYITFKVWNPVKMKYDLIEKKPNNLLNEFQIKRLSEKEQKDKIKKVLKIDLDEDS</sequence>
<dbReference type="GO" id="GO:0003723">
    <property type="term" value="F:RNA binding"/>
    <property type="evidence" value="ECO:0007669"/>
    <property type="project" value="InterPro"/>
</dbReference>
<feature type="domain" description="Helicase superfamily 3 single-stranded DNA/RNA virus" evidence="1">
    <location>
        <begin position="4"/>
        <end position="94"/>
    </location>
</feature>
<name>B0M1D2_ONYPH</name>
<dbReference type="Pfam" id="PF00910">
    <property type="entry name" value="RNA_helicase"/>
    <property type="match status" value="1"/>
</dbReference>
<dbReference type="AlphaFoldDB" id="B0M1D2"/>
<dbReference type="InterPro" id="IPR000605">
    <property type="entry name" value="Helicase_SF3_ssDNA/RNA_vir"/>
</dbReference>